<feature type="transmembrane region" description="Helical" evidence="1">
    <location>
        <begin position="233"/>
        <end position="255"/>
    </location>
</feature>
<feature type="transmembrane region" description="Helical" evidence="1">
    <location>
        <begin position="107"/>
        <end position="132"/>
    </location>
</feature>
<keyword evidence="1" id="KW-0812">Transmembrane</keyword>
<reference evidence="3 4" key="1">
    <citation type="submission" date="2013-08" db="EMBL/GenBank/DDBJ databases">
        <authorList>
            <person name="Huang J."/>
            <person name="Wang G."/>
        </authorList>
    </citation>
    <scope>NUCLEOTIDE SEQUENCE [LARGE SCALE GENOMIC DNA]</scope>
    <source>
        <strain evidence="3 4">JSM 076056</strain>
    </source>
</reference>
<keyword evidence="1" id="KW-0472">Membrane</keyword>
<dbReference type="AlphaFoldDB" id="A0A0A5GMS4"/>
<dbReference type="Pfam" id="PF20047">
    <property type="entry name" value="DUF6449"/>
    <property type="match status" value="1"/>
</dbReference>
<evidence type="ECO:0000256" key="1">
    <source>
        <dbReference type="SAM" id="Phobius"/>
    </source>
</evidence>
<dbReference type="PANTHER" id="PTHR39177">
    <property type="entry name" value="ABC TRANSPORTER PERMEASE YTRC-RELATED"/>
    <property type="match status" value="1"/>
</dbReference>
<dbReference type="InterPro" id="IPR053046">
    <property type="entry name" value="ABC-5_transporter"/>
</dbReference>
<dbReference type="PANTHER" id="PTHR39177:SF1">
    <property type="entry name" value="ABC TRANSPORTER PERMEASE YTRC-RELATED"/>
    <property type="match status" value="1"/>
</dbReference>
<feature type="transmembrane region" description="Helical" evidence="1">
    <location>
        <begin position="300"/>
        <end position="322"/>
    </location>
</feature>
<dbReference type="OrthoDB" id="1706490at2"/>
<dbReference type="Proteomes" id="UP000030528">
    <property type="component" value="Unassembled WGS sequence"/>
</dbReference>
<name>A0A0A5GMS4_9BACI</name>
<evidence type="ECO:0000259" key="2">
    <source>
        <dbReference type="Pfam" id="PF20047"/>
    </source>
</evidence>
<keyword evidence="4" id="KW-1185">Reference proteome</keyword>
<proteinExistence type="predicted"/>
<evidence type="ECO:0000313" key="4">
    <source>
        <dbReference type="Proteomes" id="UP000030528"/>
    </source>
</evidence>
<feature type="transmembrane region" description="Helical" evidence="1">
    <location>
        <begin position="334"/>
        <end position="350"/>
    </location>
</feature>
<dbReference type="InterPro" id="IPR045611">
    <property type="entry name" value="DUF6449"/>
</dbReference>
<gene>
    <name evidence="3" type="ORF">N781_16695</name>
</gene>
<keyword evidence="1" id="KW-1133">Transmembrane helix</keyword>
<protein>
    <recommendedName>
        <fullName evidence="2">DUF6449 domain-containing protein</fullName>
    </recommendedName>
</protein>
<feature type="transmembrane region" description="Helical" evidence="1">
    <location>
        <begin position="144"/>
        <end position="165"/>
    </location>
</feature>
<organism evidence="3 4">
    <name type="scientific">Pontibacillus halophilus JSM 076056 = DSM 19796</name>
    <dbReference type="NCBI Taxonomy" id="1385510"/>
    <lineage>
        <taxon>Bacteria</taxon>
        <taxon>Bacillati</taxon>
        <taxon>Bacillota</taxon>
        <taxon>Bacilli</taxon>
        <taxon>Bacillales</taxon>
        <taxon>Bacillaceae</taxon>
        <taxon>Pontibacillus</taxon>
    </lineage>
</organism>
<dbReference type="STRING" id="1385510.GCA_000425205_02095"/>
<accession>A0A0A5GMS4</accession>
<dbReference type="EMBL" id="AVPE01000006">
    <property type="protein sequence ID" value="KGX92498.1"/>
    <property type="molecule type" value="Genomic_DNA"/>
</dbReference>
<feature type="transmembrane region" description="Helical" evidence="1">
    <location>
        <begin position="177"/>
        <end position="202"/>
    </location>
</feature>
<feature type="transmembrane region" description="Helical" evidence="1">
    <location>
        <begin position="63"/>
        <end position="86"/>
    </location>
</feature>
<dbReference type="RefSeq" id="WP_026800469.1">
    <property type="nucleotide sequence ID" value="NZ_AULI01000008.1"/>
</dbReference>
<feature type="transmembrane region" description="Helical" evidence="1">
    <location>
        <begin position="275"/>
        <end position="294"/>
    </location>
</feature>
<evidence type="ECO:0000313" key="3">
    <source>
        <dbReference type="EMBL" id="KGX92498.1"/>
    </source>
</evidence>
<feature type="transmembrane region" description="Helical" evidence="1">
    <location>
        <begin position="20"/>
        <end position="43"/>
    </location>
</feature>
<comment type="caution">
    <text evidence="3">The sequence shown here is derived from an EMBL/GenBank/DDBJ whole genome shotgun (WGS) entry which is preliminary data.</text>
</comment>
<feature type="domain" description="DUF6449" evidence="2">
    <location>
        <begin position="443"/>
        <end position="532"/>
    </location>
</feature>
<dbReference type="eggNOG" id="COG1277">
    <property type="taxonomic scope" value="Bacteria"/>
</dbReference>
<sequence length="679" mass="78292">MPSITSSFKKELWKQNLRSVGWIGALYLIALIFILPLTIFMTLQDSSAYFDYYSDGLFSGPLVLQYPLIVGVPVVLAVFLFRYLHVTSASDFIHSLPMSRKSLFHHYLLFGITLLAIPLLITALILLIMSGVMDVSFIFDSGDLAYWFFISLLMTTLFYVVGIFIGMLTGISLIQGILTFILLVFPFGITVLVALNLDIYLVGFSVDYLLTERYTYLSPVTDLANVTLRREGYIWHVAIYAILIFVFYGASYVAYKVRKLEEASNSIAFPILRQVFKYGVTACFTLLGGFYFGAIMGYDVGWAIIGYVIGAIIGYILAEITLQKTWRIRPHVKGFVFFVVVASGVLYVSFQDGFGYADRVPEFEEVEEVYFGDYLHYYYEYLSLEGENELNSREHSHYYSEGSGMFQSKESIEQITNLHKAIVNNKDALQTYDQQARTVSIVYELKDGSKMVRKYERVAFQPLHQSFRPIYESNAFLEKEFPILTKSADEFDRLNLQSYLTDKRVNIVEESQLQQGLDALKKDIQSLSYEEMLSLTDSGLNMEFLISEPDSNEPEYIQMTYYEEYEEFTKWMKENGNYDSIKVTVDDVREVEIGYLQEGFRETQVNDFMNGNYQSIEGLEQSTVTDQEAIEWLMEHQQTARSEFSEPTMMMQFSYKGQNERSYSLSREDAETFRETFNQ</sequence>